<dbReference type="InterPro" id="IPR015424">
    <property type="entry name" value="PyrdxlP-dep_Trfase"/>
</dbReference>
<dbReference type="Gene3D" id="3.90.1010.10">
    <property type="match status" value="1"/>
</dbReference>
<dbReference type="AlphaFoldDB" id="A0A3E0TTW6"/>
<evidence type="ECO:0000256" key="5">
    <source>
        <dbReference type="ARBA" id="ARBA00022898"/>
    </source>
</evidence>
<comment type="caution">
    <text evidence="9">The sequence shown here is derived from an EMBL/GenBank/DDBJ whole genome shotgun (WGS) entry which is preliminary data.</text>
</comment>
<dbReference type="Pfam" id="PF02657">
    <property type="entry name" value="SufE"/>
    <property type="match status" value="1"/>
</dbReference>
<dbReference type="InterPro" id="IPR010970">
    <property type="entry name" value="Cys_dSase_SufS"/>
</dbReference>
<dbReference type="PANTHER" id="PTHR43586:SF8">
    <property type="entry name" value="CYSTEINE DESULFURASE 1, CHLOROPLASTIC"/>
    <property type="match status" value="1"/>
</dbReference>
<organism evidence="9 10">
    <name type="scientific">Thalassotalea euphylliae</name>
    <dbReference type="NCBI Taxonomy" id="1655234"/>
    <lineage>
        <taxon>Bacteria</taxon>
        <taxon>Pseudomonadati</taxon>
        <taxon>Pseudomonadota</taxon>
        <taxon>Gammaproteobacteria</taxon>
        <taxon>Alteromonadales</taxon>
        <taxon>Colwelliaceae</taxon>
        <taxon>Thalassotalea</taxon>
    </lineage>
</organism>
<reference evidence="9 10" key="1">
    <citation type="submission" date="2018-08" db="EMBL/GenBank/DDBJ databases">
        <title>Thalassotalea euphylliae genome.</title>
        <authorList>
            <person name="Summers S."/>
            <person name="Rice S.A."/>
            <person name="Freckelton M.L."/>
            <person name="Nedved B.T."/>
            <person name="Hadfield M.G."/>
        </authorList>
    </citation>
    <scope>NUCLEOTIDE SEQUENCE [LARGE SCALE GENOMIC DNA]</scope>
    <source>
        <strain evidence="9 10">H1</strain>
    </source>
</reference>
<dbReference type="InterPro" id="IPR003808">
    <property type="entry name" value="Fe-S_metab-assoc_dom"/>
</dbReference>
<evidence type="ECO:0000256" key="2">
    <source>
        <dbReference type="ARBA" id="ARBA00010447"/>
    </source>
</evidence>
<dbReference type="InterPro" id="IPR015421">
    <property type="entry name" value="PyrdxlP-dep_Trfase_major"/>
</dbReference>
<dbReference type="Pfam" id="PF00266">
    <property type="entry name" value="Aminotran_5"/>
    <property type="match status" value="1"/>
</dbReference>
<dbReference type="PANTHER" id="PTHR43586">
    <property type="entry name" value="CYSTEINE DESULFURASE"/>
    <property type="match status" value="1"/>
</dbReference>
<evidence type="ECO:0000256" key="1">
    <source>
        <dbReference type="ARBA" id="ARBA00001933"/>
    </source>
</evidence>
<comment type="catalytic activity">
    <reaction evidence="6">
        <text>(sulfur carrier)-H + L-cysteine = (sulfur carrier)-SH + L-alanine</text>
        <dbReference type="Rhea" id="RHEA:43892"/>
        <dbReference type="Rhea" id="RHEA-COMP:14737"/>
        <dbReference type="Rhea" id="RHEA-COMP:14739"/>
        <dbReference type="ChEBI" id="CHEBI:29917"/>
        <dbReference type="ChEBI" id="CHEBI:35235"/>
        <dbReference type="ChEBI" id="CHEBI:57972"/>
        <dbReference type="ChEBI" id="CHEBI:64428"/>
        <dbReference type="EC" id="2.8.1.7"/>
    </reaction>
</comment>
<evidence type="ECO:0000259" key="8">
    <source>
        <dbReference type="Pfam" id="PF02657"/>
    </source>
</evidence>
<evidence type="ECO:0000313" key="9">
    <source>
        <dbReference type="EMBL" id="REL27365.1"/>
    </source>
</evidence>
<dbReference type="Gene3D" id="3.40.640.10">
    <property type="entry name" value="Type I PLP-dependent aspartate aminotransferase-like (Major domain)"/>
    <property type="match status" value="1"/>
</dbReference>
<evidence type="ECO:0000256" key="3">
    <source>
        <dbReference type="ARBA" id="ARBA00012239"/>
    </source>
</evidence>
<evidence type="ECO:0000259" key="7">
    <source>
        <dbReference type="Pfam" id="PF00266"/>
    </source>
</evidence>
<dbReference type="PROSITE" id="PS00595">
    <property type="entry name" value="AA_TRANSFER_CLASS_5"/>
    <property type="match status" value="1"/>
</dbReference>
<dbReference type="SUPFAM" id="SSF82649">
    <property type="entry name" value="SufE/NifU"/>
    <property type="match status" value="1"/>
</dbReference>
<dbReference type="InterPro" id="IPR015422">
    <property type="entry name" value="PyrdxlP-dep_Trfase_small"/>
</dbReference>
<dbReference type="EC" id="2.8.1.7" evidence="3"/>
<dbReference type="EMBL" id="QUOU01000001">
    <property type="protein sequence ID" value="REL27365.1"/>
    <property type="molecule type" value="Genomic_DNA"/>
</dbReference>
<dbReference type="GO" id="GO:0031071">
    <property type="term" value="F:cysteine desulfurase activity"/>
    <property type="evidence" value="ECO:0007669"/>
    <property type="project" value="UniProtKB-EC"/>
</dbReference>
<comment type="similarity">
    <text evidence="2">Belongs to the class-V pyridoxal-phosphate-dependent aminotransferase family. Csd subfamily.</text>
</comment>
<dbReference type="NCBIfam" id="TIGR01979">
    <property type="entry name" value="sufS"/>
    <property type="match status" value="1"/>
</dbReference>
<evidence type="ECO:0000313" key="10">
    <source>
        <dbReference type="Proteomes" id="UP000256478"/>
    </source>
</evidence>
<feature type="domain" description="Aminotransferase class V" evidence="7">
    <location>
        <begin position="26"/>
        <end position="394"/>
    </location>
</feature>
<dbReference type="CDD" id="cd06453">
    <property type="entry name" value="SufS_like"/>
    <property type="match status" value="1"/>
</dbReference>
<name>A0A3E0TTW6_9GAMM</name>
<gene>
    <name evidence="9" type="primary">sufS</name>
    <name evidence="9" type="ORF">DXX93_12845</name>
</gene>
<dbReference type="GO" id="GO:0006534">
    <property type="term" value="P:cysteine metabolic process"/>
    <property type="evidence" value="ECO:0007669"/>
    <property type="project" value="InterPro"/>
</dbReference>
<dbReference type="Proteomes" id="UP000256478">
    <property type="component" value="Unassembled WGS sequence"/>
</dbReference>
<dbReference type="Gene3D" id="3.90.1150.10">
    <property type="entry name" value="Aspartate Aminotransferase, domain 1"/>
    <property type="match status" value="1"/>
</dbReference>
<feature type="domain" description="Fe-S metabolism associated" evidence="8">
    <location>
        <begin position="442"/>
        <end position="561"/>
    </location>
</feature>
<comment type="cofactor">
    <cofactor evidence="1">
        <name>pyridoxal 5'-phosphate</name>
        <dbReference type="ChEBI" id="CHEBI:597326"/>
    </cofactor>
</comment>
<evidence type="ECO:0000256" key="4">
    <source>
        <dbReference type="ARBA" id="ARBA00022679"/>
    </source>
</evidence>
<dbReference type="InterPro" id="IPR000192">
    <property type="entry name" value="Aminotrans_V_dom"/>
</dbReference>
<dbReference type="GO" id="GO:0030170">
    <property type="term" value="F:pyridoxal phosphate binding"/>
    <property type="evidence" value="ECO:0007669"/>
    <property type="project" value="InterPro"/>
</dbReference>
<accession>A0A3E0TTW6</accession>
<dbReference type="SUPFAM" id="SSF53383">
    <property type="entry name" value="PLP-dependent transferases"/>
    <property type="match status" value="1"/>
</dbReference>
<dbReference type="InterPro" id="IPR020578">
    <property type="entry name" value="Aminotrans_V_PyrdxlP_BS"/>
</dbReference>
<keyword evidence="5" id="KW-0663">Pyridoxal phosphate</keyword>
<evidence type="ECO:0000256" key="6">
    <source>
        <dbReference type="ARBA" id="ARBA00050776"/>
    </source>
</evidence>
<dbReference type="OrthoDB" id="9808002at2"/>
<dbReference type="RefSeq" id="WP_116008446.1">
    <property type="nucleotide sequence ID" value="NZ_QUOU01000001.1"/>
</dbReference>
<proteinExistence type="inferred from homology"/>
<protein>
    <recommendedName>
        <fullName evidence="3">cysteine desulfurase</fullName>
        <ecNumber evidence="3">2.8.1.7</ecNumber>
    </recommendedName>
</protein>
<sequence>MTEFSPQAFRNQFPLLAKPQSTQPIVYFDNAATTQKPNCVIDEMTRFYQTTNANVHRASHQLSAMATTQFERARETAKHFINAHSEKEIIWTKGTTEAINIVAQCYAKPLFKAGDEIIVSYSEHHANIVPWQQVAAHCGAFIKVLPLDKTGRIDIAAIDAIITNKTKLVAVNLVSNVIGKRNPIEAIIDRAKAVNAKVLVDGAQAVAHEAIDVQKLGCDFFVFSAHKVYGPTGVGVLYGREALLEAMPPYQFGGEMIKKVSFSGTTFAQLPFKFETGTPNIAGVLGLAKALAFTGNNRQLMADYEQTLIDYTYERLVSISGVKLLFADKPDIPIFSFVLDNAHHQDVATFLNGQNIAIRAGHHCAMPLMEYLGESGCLRISLAPYNLTREVDTFIDAMRAFNHMSASSSTSLPADLSAISLESYVDRKGVEKQNALEEIQARFNSAKGWDGRHREIMLLSKQLERLSRDQRLDQYLVQGCESDVWLKAQVNQDGEWSFQADSDAKVIRGLLVIVFAMFNHQNAGYIESFDVEHHFKQLGLMEHLSPSRGNGVRAIVARIKDLAG</sequence>
<keyword evidence="4" id="KW-0808">Transferase</keyword>